<name>A0ABX8ZL09_9SPHN</name>
<protein>
    <submittedName>
        <fullName evidence="2">YbjN domain-containing protein</fullName>
    </submittedName>
</protein>
<accession>A0ABX8ZL09</accession>
<feature type="signal peptide" evidence="1">
    <location>
        <begin position="1"/>
        <end position="23"/>
    </location>
</feature>
<keyword evidence="3" id="KW-1185">Reference proteome</keyword>
<reference evidence="2 3" key="1">
    <citation type="submission" date="2021-08" db="EMBL/GenBank/DDBJ databases">
        <title>Comparative Genomics Analysis of the Genus Qipengyuania Reveals Extensive Genetic Diversity and Metabolic Versatility, Including the Description of Fifteen Novel Species.</title>
        <authorList>
            <person name="Liu Y."/>
        </authorList>
    </citation>
    <scope>NUCLEOTIDE SEQUENCE [LARGE SCALE GENOMIC DNA]</scope>
    <source>
        <strain evidence="2 3">1NDH13</strain>
    </source>
</reference>
<dbReference type="Proteomes" id="UP000824281">
    <property type="component" value="Chromosome"/>
</dbReference>
<organism evidence="2 3">
    <name type="scientific">Qipengyuania aurantiaca</name>
    <dbReference type="NCBI Taxonomy" id="2867233"/>
    <lineage>
        <taxon>Bacteria</taxon>
        <taxon>Pseudomonadati</taxon>
        <taxon>Pseudomonadota</taxon>
        <taxon>Alphaproteobacteria</taxon>
        <taxon>Sphingomonadales</taxon>
        <taxon>Erythrobacteraceae</taxon>
        <taxon>Qipengyuania</taxon>
    </lineage>
</organism>
<evidence type="ECO:0000313" key="2">
    <source>
        <dbReference type="EMBL" id="QZD89657.1"/>
    </source>
</evidence>
<dbReference type="EMBL" id="CP081295">
    <property type="protein sequence ID" value="QZD89657.1"/>
    <property type="molecule type" value="Genomic_DNA"/>
</dbReference>
<keyword evidence="1" id="KW-0732">Signal</keyword>
<dbReference type="RefSeq" id="WP_221425138.1">
    <property type="nucleotide sequence ID" value="NZ_CP081295.1"/>
</dbReference>
<sequence>MIKHALSGAVIAAGMLAASPLAAKNIVADVDQIANLLQAEGYKAKVEGTGGDRHIKTGMAGYSFLILPYDCNDKGDGCKSVQFYTAFTPKDKPTLEEMNTYAAENRFGRIYLDQDRDPAIEMDIDLEVGGMSKELFLDNLLYWEAVMVGFAEFSFKKDND</sequence>
<feature type="chain" id="PRO_5045148409" evidence="1">
    <location>
        <begin position="24"/>
        <end position="160"/>
    </location>
</feature>
<dbReference type="CDD" id="cd17511">
    <property type="entry name" value="YbjN_AmyR-like"/>
    <property type="match status" value="1"/>
</dbReference>
<dbReference type="Pfam" id="PF10722">
    <property type="entry name" value="YbjN"/>
    <property type="match status" value="1"/>
</dbReference>
<evidence type="ECO:0000313" key="3">
    <source>
        <dbReference type="Proteomes" id="UP000824281"/>
    </source>
</evidence>
<gene>
    <name evidence="2" type="ORF">K3148_12760</name>
</gene>
<dbReference type="InterPro" id="IPR019660">
    <property type="entry name" value="Put_sensory_transdc_reg_YbjN"/>
</dbReference>
<proteinExistence type="predicted"/>
<evidence type="ECO:0000256" key="1">
    <source>
        <dbReference type="SAM" id="SignalP"/>
    </source>
</evidence>